<name>A0A4S4LZY2_9AGAM</name>
<comment type="caution">
    <text evidence="2">The sequence shown here is derived from an EMBL/GenBank/DDBJ whole genome shotgun (WGS) entry which is preliminary data.</text>
</comment>
<dbReference type="Proteomes" id="UP000310158">
    <property type="component" value="Unassembled WGS sequence"/>
</dbReference>
<proteinExistence type="predicted"/>
<evidence type="ECO:0000313" key="2">
    <source>
        <dbReference type="EMBL" id="THH16010.1"/>
    </source>
</evidence>
<dbReference type="EMBL" id="SGPL01000179">
    <property type="protein sequence ID" value="THH16010.1"/>
    <property type="molecule type" value="Genomic_DNA"/>
</dbReference>
<gene>
    <name evidence="2" type="ORF">EW146_g4562</name>
</gene>
<organism evidence="2 3">
    <name type="scientific">Bondarzewia mesenterica</name>
    <dbReference type="NCBI Taxonomy" id="1095465"/>
    <lineage>
        <taxon>Eukaryota</taxon>
        <taxon>Fungi</taxon>
        <taxon>Dikarya</taxon>
        <taxon>Basidiomycota</taxon>
        <taxon>Agaricomycotina</taxon>
        <taxon>Agaricomycetes</taxon>
        <taxon>Russulales</taxon>
        <taxon>Bondarzewiaceae</taxon>
        <taxon>Bondarzewia</taxon>
    </lineage>
</organism>
<feature type="compositionally biased region" description="Basic and acidic residues" evidence="1">
    <location>
        <begin position="203"/>
        <end position="213"/>
    </location>
</feature>
<accession>A0A4S4LZY2</accession>
<feature type="region of interest" description="Disordered" evidence="1">
    <location>
        <begin position="194"/>
        <end position="244"/>
    </location>
</feature>
<reference evidence="2 3" key="1">
    <citation type="submission" date="2019-02" db="EMBL/GenBank/DDBJ databases">
        <title>Genome sequencing of the rare red list fungi Bondarzewia mesenterica.</title>
        <authorList>
            <person name="Buettner E."/>
            <person name="Kellner H."/>
        </authorList>
    </citation>
    <scope>NUCLEOTIDE SEQUENCE [LARGE SCALE GENOMIC DNA]</scope>
    <source>
        <strain evidence="2 3">DSM 108281</strain>
    </source>
</reference>
<feature type="compositionally biased region" description="Acidic residues" evidence="1">
    <location>
        <begin position="214"/>
        <end position="225"/>
    </location>
</feature>
<keyword evidence="3" id="KW-1185">Reference proteome</keyword>
<sequence length="244" mass="26724">MSIFRHVILLLPQSSLYMTECVLSLQVAKVSNSQSSLHVDGSSPCPATLISTTLTVAATATALAILAFDIIMNLNKINCDSADQLARTHFQLSHIYKTKGSDAKFLHSYAEWVLEHFSMKDANSAKSPLPPGLKLVHATAEPTLKDNALMAKIPYWEALGFIMYLMVGTHPNLACAVQRLSSFMAQNNLINASNLDTDSASDDDVKHGLSKDEDNVDGDIDSDDSKDDKKWDTTKRKKLSKKPA</sequence>
<evidence type="ECO:0000313" key="3">
    <source>
        <dbReference type="Proteomes" id="UP000310158"/>
    </source>
</evidence>
<feature type="compositionally biased region" description="Basic residues" evidence="1">
    <location>
        <begin position="235"/>
        <end position="244"/>
    </location>
</feature>
<dbReference type="OrthoDB" id="430476at2759"/>
<dbReference type="AlphaFoldDB" id="A0A4S4LZY2"/>
<evidence type="ECO:0000256" key="1">
    <source>
        <dbReference type="SAM" id="MobiDB-lite"/>
    </source>
</evidence>
<protein>
    <submittedName>
        <fullName evidence="2">Uncharacterized protein</fullName>
    </submittedName>
</protein>